<evidence type="ECO:0000313" key="7">
    <source>
        <dbReference type="EMBL" id="CAH0546622.1"/>
    </source>
</evidence>
<dbReference type="InterPro" id="IPR000594">
    <property type="entry name" value="ThiF_NAD_FAD-bd"/>
</dbReference>
<evidence type="ECO:0000256" key="1">
    <source>
        <dbReference type="ARBA" id="ARBA00005032"/>
    </source>
</evidence>
<evidence type="ECO:0000313" key="8">
    <source>
        <dbReference type="Proteomes" id="UP001154078"/>
    </source>
</evidence>
<name>A0A9P0ARW8_BRAAE</name>
<comment type="similarity">
    <text evidence="2 5">Belongs to the ubiquitin-activating E1 family. ULA1 subfamily.</text>
</comment>
<accession>A0A9P0ARW8</accession>
<protein>
    <recommendedName>
        <fullName evidence="3 5">NEDD8-activating enzyme E1 regulatory subunit</fullName>
    </recommendedName>
</protein>
<evidence type="ECO:0000256" key="2">
    <source>
        <dbReference type="ARBA" id="ARBA00006868"/>
    </source>
</evidence>
<dbReference type="AlphaFoldDB" id="A0A9P0ARW8"/>
<comment type="pathway">
    <text evidence="1 5">Protein modification; protein neddylation.</text>
</comment>
<dbReference type="GO" id="GO:0019781">
    <property type="term" value="F:NEDD8 activating enzyme activity"/>
    <property type="evidence" value="ECO:0007669"/>
    <property type="project" value="UniProtKB-UniRule"/>
</dbReference>
<dbReference type="SUPFAM" id="SSF69572">
    <property type="entry name" value="Activating enzymes of the ubiquitin-like proteins"/>
    <property type="match status" value="1"/>
</dbReference>
<organism evidence="7 8">
    <name type="scientific">Brassicogethes aeneus</name>
    <name type="common">Rape pollen beetle</name>
    <name type="synonym">Meligethes aeneus</name>
    <dbReference type="NCBI Taxonomy" id="1431903"/>
    <lineage>
        <taxon>Eukaryota</taxon>
        <taxon>Metazoa</taxon>
        <taxon>Ecdysozoa</taxon>
        <taxon>Arthropoda</taxon>
        <taxon>Hexapoda</taxon>
        <taxon>Insecta</taxon>
        <taxon>Pterygota</taxon>
        <taxon>Neoptera</taxon>
        <taxon>Endopterygota</taxon>
        <taxon>Coleoptera</taxon>
        <taxon>Polyphaga</taxon>
        <taxon>Cucujiformia</taxon>
        <taxon>Nitidulidae</taxon>
        <taxon>Meligethinae</taxon>
        <taxon>Brassicogethes</taxon>
    </lineage>
</organism>
<dbReference type="OrthoDB" id="1708823at2759"/>
<evidence type="ECO:0000256" key="4">
    <source>
        <dbReference type="ARBA" id="ARBA00022786"/>
    </source>
</evidence>
<dbReference type="GO" id="GO:0005737">
    <property type="term" value="C:cytoplasm"/>
    <property type="evidence" value="ECO:0007669"/>
    <property type="project" value="TreeGrafter"/>
</dbReference>
<keyword evidence="8" id="KW-1185">Reference proteome</keyword>
<proteinExistence type="inferred from homology"/>
<dbReference type="InterPro" id="IPR030667">
    <property type="entry name" value="APP-BP1"/>
</dbReference>
<gene>
    <name evidence="7" type="ORF">MELIAE_LOCUS745</name>
</gene>
<dbReference type="PIRSF" id="PIRSF039099">
    <property type="entry name" value="APP-BP1"/>
    <property type="match status" value="1"/>
</dbReference>
<keyword evidence="4 5" id="KW-0833">Ubl conjugation pathway</keyword>
<dbReference type="FunFam" id="3.40.50.720:FF:000475">
    <property type="entry name" value="NEDD8-activating enzyme E1 regulatory subunit"/>
    <property type="match status" value="1"/>
</dbReference>
<evidence type="ECO:0000259" key="6">
    <source>
        <dbReference type="Pfam" id="PF00899"/>
    </source>
</evidence>
<dbReference type="Gene3D" id="3.40.50.720">
    <property type="entry name" value="NAD(P)-binding Rossmann-like Domain"/>
    <property type="match status" value="2"/>
</dbReference>
<dbReference type="GO" id="GO:0045116">
    <property type="term" value="P:protein neddylation"/>
    <property type="evidence" value="ECO:0007669"/>
    <property type="project" value="UniProtKB-UniRule"/>
</dbReference>
<reference evidence="7" key="1">
    <citation type="submission" date="2021-12" db="EMBL/GenBank/DDBJ databases">
        <authorList>
            <person name="King R."/>
        </authorList>
    </citation>
    <scope>NUCLEOTIDE SEQUENCE</scope>
</reference>
<dbReference type="InterPro" id="IPR045886">
    <property type="entry name" value="ThiF/MoeB/HesA"/>
</dbReference>
<dbReference type="PANTHER" id="PTHR10953">
    <property type="entry name" value="UBIQUITIN-ACTIVATING ENZYME E1"/>
    <property type="match status" value="1"/>
</dbReference>
<dbReference type="Pfam" id="PF00899">
    <property type="entry name" value="ThiF"/>
    <property type="match status" value="1"/>
</dbReference>
<dbReference type="EMBL" id="OV121132">
    <property type="protein sequence ID" value="CAH0546622.1"/>
    <property type="molecule type" value="Genomic_DNA"/>
</dbReference>
<sequence>MKNCQILSGFFNFLKITNSLCKKMSSPAPKSPEQSVKSKKYDRQLRLWGDHGQKNLENAKICLINATALGTEILKSLVLPGIGLFTIVDGEKICEEDIGSNFFLEVDTLGSSRAQIATQCLLELNPDVRGDYIDETPEHVMSHTQDFFNNFTVVIATALSEKTLIPLSKLLWEANIPLIVCRSIGFLGYIRLQVKEHTVIESHPDSENPDLRLGQPWDALKEHLDQIDVPNLDKKTRSHTPALVILYYFLKKYREEHNGLLPKTRLEKLEIKKMIEESIPSDEHGLNLLEENYKEAIHYVNTAVTPLKIPSNIQEILEDESCVNLTQNSNPFWIMCAALRELVQTDGALPLRGSLPDMASDTNSYVALQQIYQKQAQVHAEIVYRRADQIARNLGLGQDAIIENDVKLFCKHAAELHVMRTSCIADEYEKTNVDLSSYLEDSDSLMFYYIMFRGLERFISEFNAYPGQFDDQVEPDVLKLKGILSKLLNEWGCSHALRDERVHEVCRYGGAELHSVSAVLGGCAAHEVIKLITHQYKPLNNTFICDVISSNTATFCL</sequence>
<dbReference type="Proteomes" id="UP001154078">
    <property type="component" value="Chromosome 1"/>
</dbReference>
<dbReference type="PANTHER" id="PTHR10953:SF29">
    <property type="entry name" value="NEDD8-ACTIVATING ENZYME E1 REGULATORY SUBUNIT"/>
    <property type="match status" value="1"/>
</dbReference>
<feature type="domain" description="THIF-type NAD/FAD binding fold" evidence="6">
    <location>
        <begin position="41"/>
        <end position="552"/>
    </location>
</feature>
<dbReference type="InterPro" id="IPR035985">
    <property type="entry name" value="Ubiquitin-activating_enz"/>
</dbReference>
<evidence type="ECO:0000256" key="5">
    <source>
        <dbReference type="PIRNR" id="PIRNR039099"/>
    </source>
</evidence>
<evidence type="ECO:0000256" key="3">
    <source>
        <dbReference type="ARBA" id="ARBA00015407"/>
    </source>
</evidence>
<dbReference type="CDD" id="cd01493">
    <property type="entry name" value="APPBP1_RUB"/>
    <property type="match status" value="1"/>
</dbReference>